<dbReference type="InterPro" id="IPR025857">
    <property type="entry name" value="MacB_PCD"/>
</dbReference>
<dbReference type="InterPro" id="IPR003838">
    <property type="entry name" value="ABC3_permease_C"/>
</dbReference>
<protein>
    <submittedName>
        <fullName evidence="9">ABC transporter permease</fullName>
    </submittedName>
</protein>
<dbReference type="Proteomes" id="UP001241110">
    <property type="component" value="Unassembled WGS sequence"/>
</dbReference>
<dbReference type="EMBL" id="JASJOS010000006">
    <property type="protein sequence ID" value="MDJ1481777.1"/>
    <property type="molecule type" value="Genomic_DNA"/>
</dbReference>
<evidence type="ECO:0000256" key="5">
    <source>
        <dbReference type="ARBA" id="ARBA00023136"/>
    </source>
</evidence>
<dbReference type="InterPro" id="IPR050250">
    <property type="entry name" value="Macrolide_Exporter_MacB"/>
</dbReference>
<feature type="transmembrane region" description="Helical" evidence="6">
    <location>
        <begin position="21"/>
        <end position="41"/>
    </location>
</feature>
<keyword evidence="5 6" id="KW-0472">Membrane</keyword>
<keyword evidence="2" id="KW-1003">Cell membrane</keyword>
<feature type="domain" description="ABC3 transporter permease C-terminal" evidence="7">
    <location>
        <begin position="668"/>
        <end position="777"/>
    </location>
</feature>
<evidence type="ECO:0000313" key="9">
    <source>
        <dbReference type="EMBL" id="MDJ1481777.1"/>
    </source>
</evidence>
<dbReference type="AlphaFoldDB" id="A0AAE3QLY8"/>
<comment type="subcellular location">
    <subcellularLocation>
        <location evidence="1">Cell membrane</location>
        <topology evidence="1">Multi-pass membrane protein</topology>
    </subcellularLocation>
</comment>
<keyword evidence="3 6" id="KW-0812">Transmembrane</keyword>
<evidence type="ECO:0000256" key="3">
    <source>
        <dbReference type="ARBA" id="ARBA00022692"/>
    </source>
</evidence>
<keyword evidence="4 6" id="KW-1133">Transmembrane helix</keyword>
<evidence type="ECO:0000256" key="1">
    <source>
        <dbReference type="ARBA" id="ARBA00004651"/>
    </source>
</evidence>
<feature type="transmembrane region" description="Helical" evidence="6">
    <location>
        <begin position="283"/>
        <end position="305"/>
    </location>
</feature>
<dbReference type="PROSITE" id="PS51257">
    <property type="entry name" value="PROKAR_LIPOPROTEIN"/>
    <property type="match status" value="1"/>
</dbReference>
<dbReference type="GO" id="GO:0022857">
    <property type="term" value="F:transmembrane transporter activity"/>
    <property type="evidence" value="ECO:0007669"/>
    <property type="project" value="TreeGrafter"/>
</dbReference>
<evidence type="ECO:0000259" key="8">
    <source>
        <dbReference type="Pfam" id="PF12704"/>
    </source>
</evidence>
<organism evidence="9 10">
    <name type="scientific">Xanthocytophaga flava</name>
    <dbReference type="NCBI Taxonomy" id="3048013"/>
    <lineage>
        <taxon>Bacteria</taxon>
        <taxon>Pseudomonadati</taxon>
        <taxon>Bacteroidota</taxon>
        <taxon>Cytophagia</taxon>
        <taxon>Cytophagales</taxon>
        <taxon>Rhodocytophagaceae</taxon>
        <taxon>Xanthocytophaga</taxon>
    </lineage>
</organism>
<feature type="transmembrane region" description="Helical" evidence="6">
    <location>
        <begin position="326"/>
        <end position="354"/>
    </location>
</feature>
<feature type="transmembrane region" description="Helical" evidence="6">
    <location>
        <begin position="709"/>
        <end position="731"/>
    </location>
</feature>
<feature type="transmembrane region" description="Helical" evidence="6">
    <location>
        <begin position="418"/>
        <end position="441"/>
    </location>
</feature>
<dbReference type="PANTHER" id="PTHR30572">
    <property type="entry name" value="MEMBRANE COMPONENT OF TRANSPORTER-RELATED"/>
    <property type="match status" value="1"/>
</dbReference>
<dbReference type="GO" id="GO:0005886">
    <property type="term" value="C:plasma membrane"/>
    <property type="evidence" value="ECO:0007669"/>
    <property type="project" value="UniProtKB-SubCell"/>
</dbReference>
<feature type="transmembrane region" description="Helical" evidence="6">
    <location>
        <begin position="669"/>
        <end position="689"/>
    </location>
</feature>
<name>A0AAE3QLY8_9BACT</name>
<proteinExistence type="predicted"/>
<evidence type="ECO:0000313" key="10">
    <source>
        <dbReference type="Proteomes" id="UP001241110"/>
    </source>
</evidence>
<comment type="caution">
    <text evidence="9">The sequence shown here is derived from an EMBL/GenBank/DDBJ whole genome shotgun (WGS) entry which is preliminary data.</text>
</comment>
<reference evidence="9" key="1">
    <citation type="submission" date="2023-05" db="EMBL/GenBank/DDBJ databases">
        <authorList>
            <person name="Zhang X."/>
        </authorList>
    </citation>
    <scope>NUCLEOTIDE SEQUENCE</scope>
    <source>
        <strain evidence="9">YF14B1</strain>
    </source>
</reference>
<evidence type="ECO:0000256" key="6">
    <source>
        <dbReference type="SAM" id="Phobius"/>
    </source>
</evidence>
<evidence type="ECO:0000259" key="7">
    <source>
        <dbReference type="Pfam" id="PF02687"/>
    </source>
</evidence>
<feature type="transmembrane region" description="Helical" evidence="6">
    <location>
        <begin position="374"/>
        <end position="397"/>
    </location>
</feature>
<feature type="domain" description="MacB-like periplasmic core" evidence="8">
    <location>
        <begin position="20"/>
        <end position="238"/>
    </location>
</feature>
<sequence length="788" mass="88925">MLRNYLKIAFRSLVRNKAYSAINILGLAFGLACSLMIALWVKDELDMDAFHANESQLYQVFERQCYVDKTEASYLTQGLLAEELKKVIPEIQSATGMEEVRTFTLESGNTIQKMEGSFAGSDFFSMFSYPLLQGTIVSALNDPGSIAISRRMAEQFFGNPEQAIGKPIRFENKEDLLVTAVFENIPSQSSIQFDFLRSWTAYIKENKWVHNWTNTSPSTFIQLRPEIDPDKVETKIKDFVYKYTEKRKGLRVELGLQPYSERYLHSVFKNGQLNGGRIEYVRIFSFVAFFILLIACINFMNLATARSAKRAKEVGIRKVIGALRPSLIIQFLSESMVLTITAGVLALFLVMILLPVFNTLTSKHLSLPLAQPLFWTALLGVIFITGAIAGSYPALFLSSFNPVRVLKGTLKFDTGSVLFRKGLVVFQFTLSILLIIGMIVMHRQLNYIQHLNLGYDRENLLYIPMEGELIQKYDLFKTEASKLPGILSISRMHQSPTVMEHHTTDISWPGKDPNLTISFSDTPVGYDFVETMKLQLKEGRDFSKDFGTDSVSYLINETALQKLGYQNPIGQPLWWGSHKGTIIGVLKDFHFNSVYQTIDPLVMRLDKNMRWGTILIRVEAGKTPDVLTGLEKLHKSLNTNFPFTYQFSDQEYTNLYKSEQIVSKLGNCFSFLAIFISCLGLFGLAAYTAESKIKEIGIRKVLGASIRTIVIMLSLDFVLLVGIAFAIAIPIAWYSVHQWLQNFAYHISVQWWIFALAGLLALVIAVVTISLQSVKAALANPVKALKTE</sequence>
<evidence type="ECO:0000256" key="2">
    <source>
        <dbReference type="ARBA" id="ARBA00022475"/>
    </source>
</evidence>
<dbReference type="Pfam" id="PF12704">
    <property type="entry name" value="MacB_PCD"/>
    <property type="match status" value="1"/>
</dbReference>
<dbReference type="PANTHER" id="PTHR30572:SF18">
    <property type="entry name" value="ABC-TYPE MACROLIDE FAMILY EXPORT SYSTEM PERMEASE COMPONENT 2"/>
    <property type="match status" value="1"/>
</dbReference>
<dbReference type="Pfam" id="PF02687">
    <property type="entry name" value="FtsX"/>
    <property type="match status" value="2"/>
</dbReference>
<feature type="transmembrane region" description="Helical" evidence="6">
    <location>
        <begin position="751"/>
        <end position="771"/>
    </location>
</feature>
<evidence type="ECO:0000256" key="4">
    <source>
        <dbReference type="ARBA" id="ARBA00022989"/>
    </source>
</evidence>
<gene>
    <name evidence="9" type="ORF">QNI16_14850</name>
</gene>
<feature type="domain" description="ABC3 transporter permease C-terminal" evidence="7">
    <location>
        <begin position="286"/>
        <end position="398"/>
    </location>
</feature>
<accession>A0AAE3QLY8</accession>